<organism evidence="3 4">
    <name type="scientific">Micrococcus terreus</name>
    <dbReference type="NCBI Taxonomy" id="574650"/>
    <lineage>
        <taxon>Bacteria</taxon>
        <taxon>Bacillati</taxon>
        <taxon>Actinomycetota</taxon>
        <taxon>Actinomycetes</taxon>
        <taxon>Micrococcales</taxon>
        <taxon>Micrococcaceae</taxon>
        <taxon>Micrococcus</taxon>
    </lineage>
</organism>
<keyword evidence="4" id="KW-1185">Reference proteome</keyword>
<dbReference type="AlphaFoldDB" id="A0A1I7MMU0"/>
<evidence type="ECO:0000256" key="1">
    <source>
        <dbReference type="SAM" id="MobiDB-lite"/>
    </source>
</evidence>
<feature type="compositionally biased region" description="Pro residues" evidence="1">
    <location>
        <begin position="9"/>
        <end position="21"/>
    </location>
</feature>
<keyword evidence="2" id="KW-1133">Transmembrane helix</keyword>
<dbReference type="RefSeq" id="WP_091697296.1">
    <property type="nucleotide sequence ID" value="NZ_FPCG01000006.1"/>
</dbReference>
<dbReference type="STRING" id="574650.SAMN04487966_10688"/>
<gene>
    <name evidence="3" type="ORF">SAMN04487966_10688</name>
</gene>
<dbReference type="OrthoDB" id="4965679at2"/>
<keyword evidence="2" id="KW-0812">Transmembrane</keyword>
<name>A0A1I7MMU0_9MICC</name>
<protein>
    <submittedName>
        <fullName evidence="3">Uncharacterized protein</fullName>
    </submittedName>
</protein>
<evidence type="ECO:0000256" key="2">
    <source>
        <dbReference type="SAM" id="Phobius"/>
    </source>
</evidence>
<sequence length="171" mass="18085">MSHSAPPQQSAPPQPPAPRPNPSSGTPEEQLERYRRVRTPLLWLMGVLLLTYLSSSLVLPWKGLTLLLAAIGIGLGVLVIARSGRIVSKWVVRAAAVFAMLGCAMFALVVTAQMVFWSATAEHESCMAGALTDRARVACENAYFSELGVSSPAESGPTPAPSPEGSTSPED</sequence>
<feature type="transmembrane region" description="Helical" evidence="2">
    <location>
        <begin position="64"/>
        <end position="82"/>
    </location>
</feature>
<accession>A0A1I7MMU0</accession>
<evidence type="ECO:0000313" key="4">
    <source>
        <dbReference type="Proteomes" id="UP000198881"/>
    </source>
</evidence>
<keyword evidence="2" id="KW-0472">Membrane</keyword>
<reference evidence="3 4" key="1">
    <citation type="submission" date="2016-10" db="EMBL/GenBank/DDBJ databases">
        <authorList>
            <person name="de Groot N.N."/>
        </authorList>
    </citation>
    <scope>NUCLEOTIDE SEQUENCE [LARGE SCALE GENOMIC DNA]</scope>
    <source>
        <strain evidence="3 4">CGMCC 1.7054</strain>
    </source>
</reference>
<feature type="transmembrane region" description="Helical" evidence="2">
    <location>
        <begin position="41"/>
        <end position="58"/>
    </location>
</feature>
<feature type="transmembrane region" description="Helical" evidence="2">
    <location>
        <begin position="94"/>
        <end position="117"/>
    </location>
</feature>
<feature type="region of interest" description="Disordered" evidence="1">
    <location>
        <begin position="148"/>
        <end position="171"/>
    </location>
</feature>
<dbReference type="EMBL" id="FPCG01000006">
    <property type="protein sequence ID" value="SFV23189.1"/>
    <property type="molecule type" value="Genomic_DNA"/>
</dbReference>
<proteinExistence type="predicted"/>
<dbReference type="Proteomes" id="UP000198881">
    <property type="component" value="Unassembled WGS sequence"/>
</dbReference>
<feature type="region of interest" description="Disordered" evidence="1">
    <location>
        <begin position="1"/>
        <end position="30"/>
    </location>
</feature>
<evidence type="ECO:0000313" key="3">
    <source>
        <dbReference type="EMBL" id="SFV23189.1"/>
    </source>
</evidence>